<proteinExistence type="predicted"/>
<evidence type="ECO:0000313" key="1">
    <source>
        <dbReference type="EMBL" id="GID48694.1"/>
    </source>
</evidence>
<name>A0ABQ3WR12_9ACTN</name>
<dbReference type="EMBL" id="BOMF01000107">
    <property type="protein sequence ID" value="GID48694.1"/>
    <property type="molecule type" value="Genomic_DNA"/>
</dbReference>
<organism evidence="1">
    <name type="scientific">Actinoplanes campanulatus</name>
    <dbReference type="NCBI Taxonomy" id="113559"/>
    <lineage>
        <taxon>Bacteria</taxon>
        <taxon>Bacillati</taxon>
        <taxon>Actinomycetota</taxon>
        <taxon>Actinomycetes</taxon>
        <taxon>Micromonosporales</taxon>
        <taxon>Micromonosporaceae</taxon>
        <taxon>Actinoplanes</taxon>
    </lineage>
</organism>
<accession>A0ABQ3WR12</accession>
<gene>
    <name evidence="1" type="ORF">Aca07nite_59690</name>
</gene>
<dbReference type="InterPro" id="IPR014338">
    <property type="entry name" value="CHP02996_rpt-companion-dom"/>
</dbReference>
<sequence>MDERTDAEMLRTGPLPDWTARLRALAAGAPDPAHVPALVDLVMSPPYQSTGSQPGWVNIWRALLRVADADAFEPLRPLAGHYSAHIGAATMGRWVDEHLHTLLVYADTLRDLRATAEPSPHGQLTAAVADVRAGRLEQARTALHAAWRTTRAAPVSELIDTLGERHPVAEPAADALTAATTAKKLDAALLECLRMPPNPRIAAALAHLHRQPSVAAPELTPTATRLSAAVLLHGDAALVAVLRSAGDEPSWLADALRDHLSVTSRPLDEPSSAACDTLARLLGVAGRRSRAQAGRQLLDAVYAAPDDDAPRHEYARWLTGQGDPRGEFITLQLTAEQRDLDRVEQAREAALLARHARTWLGPLAPLAVATGIRFRRGFVNGLMVYVRAPELMRAVIGNPIWSTVESLEFDHRLTGCHSKMSVQDGITHPVMRSLRSLGGLFGPTAVQACATHGDRLGEVAVFGPTWVDPHGFGRDLVEALAALPHVTRLRFGSSAGTGRQRDEPTLAETLFTGPLGETVQTFSTYGDFSNRTRGSLVSFFRTNVPSLRTLELRTDHCGSWSHTGWRFELSYDRGALDPTVRAYLTQQRGNEQVMVSTLCSYLHDLGHEGIEYVEAHVPPRVDILRAMAEHLRGRVKRSCPMAELTVGPR</sequence>
<dbReference type="RefSeq" id="WP_204298862.1">
    <property type="nucleotide sequence ID" value="NZ_BAAAGQ010000033.1"/>
</dbReference>
<reference evidence="1" key="1">
    <citation type="submission" date="2021-01" db="EMBL/GenBank/DDBJ databases">
        <title>Whole genome shotgun sequence of Actinoplanes capillaceus NBRC 16408.</title>
        <authorList>
            <person name="Komaki H."/>
            <person name="Tamura T."/>
        </authorList>
    </citation>
    <scope>NUCLEOTIDE SEQUENCE [LARGE SCALE GENOMIC DNA]</scope>
    <source>
        <strain evidence="1">NBRC 16408</strain>
    </source>
</reference>
<dbReference type="NCBIfam" id="TIGR02996">
    <property type="entry name" value="rpt_mate_G_obs"/>
    <property type="match status" value="1"/>
</dbReference>
<protein>
    <submittedName>
        <fullName evidence="1">Uncharacterized protein</fullName>
    </submittedName>
</protein>
<comment type="caution">
    <text evidence="1">The sequence shown here is derived from an EMBL/GenBank/DDBJ whole genome shotgun (WGS) entry which is preliminary data.</text>
</comment>